<sequence length="285" mass="29940">MKSTGAFTFILSLAAAAGASPLEQIFGRAVGDKCTGPEGSGTCQSTSKCNGISYPQPYCPNDPNDIQCCVEISCRVPAGTGLCRSRTHDGCSGGTFHRGSGAPWPCPGSDDIQCCVKSTQNPPGGGGDVGAKILEKALTAAGTPYAWGGGSCNGPSEDQPPYKYGDVGYDCSGLLCWAVCQITGRDLFKAGLRVTHSMYCASDSTLAAHGMHKVDYAQRKVGDAVFFGDKCDCTPGKRDSIHHVGIMMDSGTRMWNAPNDKINKVLESNIATFGEKPCPRVVRFS</sequence>
<dbReference type="PROSITE" id="PS51935">
    <property type="entry name" value="NLPC_P60"/>
    <property type="match status" value="1"/>
</dbReference>
<dbReference type="PANTHER" id="PTHR47359:SF3">
    <property type="entry name" value="NLP_P60 DOMAIN-CONTAINING PROTEIN-RELATED"/>
    <property type="match status" value="1"/>
</dbReference>
<feature type="chain" id="PRO_5016392213" description="NlpC/P60 domain-containing protein" evidence="5">
    <location>
        <begin position="20"/>
        <end position="285"/>
    </location>
</feature>
<evidence type="ECO:0000256" key="1">
    <source>
        <dbReference type="ARBA" id="ARBA00007074"/>
    </source>
</evidence>
<dbReference type="OrthoDB" id="2251794at2759"/>
<dbReference type="STRING" id="42249.A0A317SU19"/>
<dbReference type="Gene3D" id="3.90.1720.10">
    <property type="entry name" value="endopeptidase domain like (from Nostoc punctiforme)"/>
    <property type="match status" value="1"/>
</dbReference>
<keyword evidence="5" id="KW-0732">Signal</keyword>
<gene>
    <name evidence="7" type="ORF">C7212DRAFT_276922</name>
</gene>
<reference evidence="7 8" key="1">
    <citation type="submission" date="2018-03" db="EMBL/GenBank/DDBJ databases">
        <title>Genomes of Pezizomycetes fungi and the evolution of truffles.</title>
        <authorList>
            <person name="Murat C."/>
            <person name="Payen T."/>
            <person name="Noel B."/>
            <person name="Kuo A."/>
            <person name="Martin F.M."/>
        </authorList>
    </citation>
    <scope>NUCLEOTIDE SEQUENCE [LARGE SCALE GENOMIC DNA]</scope>
    <source>
        <strain evidence="7">091103-1</strain>
    </source>
</reference>
<evidence type="ECO:0000256" key="3">
    <source>
        <dbReference type="ARBA" id="ARBA00022801"/>
    </source>
</evidence>
<dbReference type="AlphaFoldDB" id="A0A317SU19"/>
<dbReference type="PANTHER" id="PTHR47359">
    <property type="entry name" value="PEPTIDOGLYCAN DL-ENDOPEPTIDASE CWLO"/>
    <property type="match status" value="1"/>
</dbReference>
<dbReference type="Pfam" id="PF00877">
    <property type="entry name" value="NLPC_P60"/>
    <property type="match status" value="1"/>
</dbReference>
<evidence type="ECO:0000259" key="6">
    <source>
        <dbReference type="PROSITE" id="PS51935"/>
    </source>
</evidence>
<name>A0A317SU19_9PEZI</name>
<dbReference type="InterPro" id="IPR038765">
    <property type="entry name" value="Papain-like_cys_pep_sf"/>
</dbReference>
<evidence type="ECO:0000256" key="5">
    <source>
        <dbReference type="SAM" id="SignalP"/>
    </source>
</evidence>
<dbReference type="EMBL" id="PYWC01000019">
    <property type="protein sequence ID" value="PWW77888.1"/>
    <property type="molecule type" value="Genomic_DNA"/>
</dbReference>
<accession>A0A317SU19</accession>
<evidence type="ECO:0000313" key="8">
    <source>
        <dbReference type="Proteomes" id="UP000246991"/>
    </source>
</evidence>
<evidence type="ECO:0000256" key="2">
    <source>
        <dbReference type="ARBA" id="ARBA00022670"/>
    </source>
</evidence>
<feature type="domain" description="NlpC/P60" evidence="6">
    <location>
        <begin position="127"/>
        <end position="285"/>
    </location>
</feature>
<keyword evidence="3" id="KW-0378">Hydrolase</keyword>
<dbReference type="SUPFAM" id="SSF54001">
    <property type="entry name" value="Cysteine proteinases"/>
    <property type="match status" value="1"/>
</dbReference>
<comment type="caution">
    <text evidence="7">The sequence shown here is derived from an EMBL/GenBank/DDBJ whole genome shotgun (WGS) entry which is preliminary data.</text>
</comment>
<keyword evidence="8" id="KW-1185">Reference proteome</keyword>
<protein>
    <recommendedName>
        <fullName evidence="6">NlpC/P60 domain-containing protein</fullName>
    </recommendedName>
</protein>
<comment type="similarity">
    <text evidence="1">Belongs to the peptidase C40 family.</text>
</comment>
<dbReference type="GO" id="GO:0008234">
    <property type="term" value="F:cysteine-type peptidase activity"/>
    <property type="evidence" value="ECO:0007669"/>
    <property type="project" value="UniProtKB-KW"/>
</dbReference>
<dbReference type="Proteomes" id="UP000246991">
    <property type="component" value="Unassembled WGS sequence"/>
</dbReference>
<evidence type="ECO:0000313" key="7">
    <source>
        <dbReference type="EMBL" id="PWW77888.1"/>
    </source>
</evidence>
<dbReference type="GO" id="GO:0006508">
    <property type="term" value="P:proteolysis"/>
    <property type="evidence" value="ECO:0007669"/>
    <property type="project" value="UniProtKB-KW"/>
</dbReference>
<keyword evidence="4" id="KW-0788">Thiol protease</keyword>
<evidence type="ECO:0000256" key="4">
    <source>
        <dbReference type="ARBA" id="ARBA00022807"/>
    </source>
</evidence>
<organism evidence="7 8">
    <name type="scientific">Tuber magnatum</name>
    <name type="common">white Piedmont truffle</name>
    <dbReference type="NCBI Taxonomy" id="42249"/>
    <lineage>
        <taxon>Eukaryota</taxon>
        <taxon>Fungi</taxon>
        <taxon>Dikarya</taxon>
        <taxon>Ascomycota</taxon>
        <taxon>Pezizomycotina</taxon>
        <taxon>Pezizomycetes</taxon>
        <taxon>Pezizales</taxon>
        <taxon>Tuberaceae</taxon>
        <taxon>Tuber</taxon>
    </lineage>
</organism>
<feature type="signal peptide" evidence="5">
    <location>
        <begin position="1"/>
        <end position="19"/>
    </location>
</feature>
<proteinExistence type="inferred from homology"/>
<dbReference type="InterPro" id="IPR051794">
    <property type="entry name" value="PG_Endopeptidase_C40"/>
</dbReference>
<keyword evidence="2" id="KW-0645">Protease</keyword>
<dbReference type="InterPro" id="IPR000064">
    <property type="entry name" value="NLP_P60_dom"/>
</dbReference>